<keyword evidence="2" id="KW-1185">Reference proteome</keyword>
<evidence type="ECO:0000313" key="1">
    <source>
        <dbReference type="EMBL" id="MFC6726206.1"/>
    </source>
</evidence>
<comment type="caution">
    <text evidence="1">The sequence shown here is derived from an EMBL/GenBank/DDBJ whole genome shotgun (WGS) entry which is preliminary data.</text>
</comment>
<dbReference type="Proteomes" id="UP001596328">
    <property type="component" value="Unassembled WGS sequence"/>
</dbReference>
<dbReference type="Gene3D" id="3.40.50.1360">
    <property type="match status" value="1"/>
</dbReference>
<gene>
    <name evidence="1" type="ORF">ACFQE1_17925</name>
</gene>
<organism evidence="1 2">
    <name type="scientific">Halobium palmae</name>
    <dbReference type="NCBI Taxonomy" id="1776492"/>
    <lineage>
        <taxon>Archaea</taxon>
        <taxon>Methanobacteriati</taxon>
        <taxon>Methanobacteriota</taxon>
        <taxon>Stenosarchaea group</taxon>
        <taxon>Halobacteria</taxon>
        <taxon>Halobacteriales</taxon>
        <taxon>Haloferacaceae</taxon>
        <taxon>Halobium</taxon>
    </lineage>
</organism>
<protein>
    <submittedName>
        <fullName evidence="1">Ribose 5-phosphate isomerase A</fullName>
    </submittedName>
</protein>
<dbReference type="SUPFAM" id="SSF100950">
    <property type="entry name" value="NagB/RpiA/CoA transferase-like"/>
    <property type="match status" value="1"/>
</dbReference>
<name>A0ABD5S3Z6_9EURY</name>
<dbReference type="EMBL" id="JBHSWU010000956">
    <property type="protein sequence ID" value="MFC6726206.1"/>
    <property type="molecule type" value="Genomic_DNA"/>
</dbReference>
<accession>A0ABD5S3Z6</accession>
<dbReference type="InterPro" id="IPR037171">
    <property type="entry name" value="NagB/RpiA_transferase-like"/>
</dbReference>
<dbReference type="GO" id="GO:0016853">
    <property type="term" value="F:isomerase activity"/>
    <property type="evidence" value="ECO:0007669"/>
    <property type="project" value="UniProtKB-KW"/>
</dbReference>
<evidence type="ECO:0000313" key="2">
    <source>
        <dbReference type="Proteomes" id="UP001596328"/>
    </source>
</evidence>
<dbReference type="AlphaFoldDB" id="A0ABD5S3Z6"/>
<reference evidence="1 2" key="1">
    <citation type="journal article" date="2019" name="Int. J. Syst. Evol. Microbiol.">
        <title>The Global Catalogue of Microorganisms (GCM) 10K type strain sequencing project: providing services to taxonomists for standard genome sequencing and annotation.</title>
        <authorList>
            <consortium name="The Broad Institute Genomics Platform"/>
            <consortium name="The Broad Institute Genome Sequencing Center for Infectious Disease"/>
            <person name="Wu L."/>
            <person name="Ma J."/>
        </authorList>
    </citation>
    <scope>NUCLEOTIDE SEQUENCE [LARGE SCALE GENOMIC DNA]</scope>
    <source>
        <strain evidence="1 2">NBRC 111368</strain>
    </source>
</reference>
<sequence>MAKQFTYEDGETEISVWAEDRAEVVEEAKRELDDAGVSLSESEIDDHVRVIPSPQRIKSDPEDVLMEMRKRGGMEAAEVVESGMDVGLGTGSTTAWAIAAIGWKLDDGELEDVRGV</sequence>
<feature type="non-terminal residue" evidence="1">
    <location>
        <position position="116"/>
    </location>
</feature>
<keyword evidence="1" id="KW-0413">Isomerase</keyword>
<proteinExistence type="predicted"/>